<dbReference type="Proteomes" id="UP000552615">
    <property type="component" value="Unassembled WGS sequence"/>
</dbReference>
<dbReference type="EMBL" id="JABBGF010000002">
    <property type="protein sequence ID" value="NML58405.1"/>
    <property type="molecule type" value="Genomic_DNA"/>
</dbReference>
<gene>
    <name evidence="1" type="ORF">HHL20_13740</name>
</gene>
<sequence>MKKLLFYLFLAYTFSNLLSCSKKGVKIRFCNDLYLTNDKACFIIENKTNKKYIFYPPSSIEDNDWSYYLGTKFIITDEKGIEPKVSNLYLDNSIPDEKEMDKFLLNEKKDSLLWKDFLNRGIKVNYNWVKSYKSMRKNKFILLPNQENKLLKKITFFKSQLEKSGTYYTFDKNKKYFIHIEMEFDSTKIKEYLTPMDLDSLRKNNISIFHGSLKTEEIPLIIE</sequence>
<organism evidence="1 2">
    <name type="scientific">Chryseobacterium cheonjiense</name>
    <dbReference type="NCBI Taxonomy" id="2728845"/>
    <lineage>
        <taxon>Bacteria</taxon>
        <taxon>Pseudomonadati</taxon>
        <taxon>Bacteroidota</taxon>
        <taxon>Flavobacteriia</taxon>
        <taxon>Flavobacteriales</taxon>
        <taxon>Weeksellaceae</taxon>
        <taxon>Chryseobacterium group</taxon>
        <taxon>Chryseobacterium</taxon>
    </lineage>
</organism>
<accession>A0A7Y0FJL6</accession>
<evidence type="ECO:0000313" key="1">
    <source>
        <dbReference type="EMBL" id="NML58405.1"/>
    </source>
</evidence>
<dbReference type="AlphaFoldDB" id="A0A7Y0FJL6"/>
<dbReference type="RefSeq" id="WP_169231741.1">
    <property type="nucleotide sequence ID" value="NZ_JABBGF010000002.1"/>
</dbReference>
<comment type="caution">
    <text evidence="1">The sequence shown here is derived from an EMBL/GenBank/DDBJ whole genome shotgun (WGS) entry which is preliminary data.</text>
</comment>
<reference evidence="1 2" key="1">
    <citation type="submission" date="2020-04" db="EMBL/GenBank/DDBJ databases">
        <title>Chryseobacterium sp. RJ-7-14 sp. nov., isolated from Jeju soil.</title>
        <authorList>
            <person name="Dahal R.H."/>
            <person name="Chaudhary D.K."/>
        </authorList>
    </citation>
    <scope>NUCLEOTIDE SEQUENCE [LARGE SCALE GENOMIC DNA]</scope>
    <source>
        <strain evidence="1 2">RJ-7-14</strain>
    </source>
</reference>
<keyword evidence="2" id="KW-1185">Reference proteome</keyword>
<name>A0A7Y0FJL6_9FLAO</name>
<evidence type="ECO:0000313" key="2">
    <source>
        <dbReference type="Proteomes" id="UP000552615"/>
    </source>
</evidence>
<protein>
    <submittedName>
        <fullName evidence="1">Uncharacterized protein</fullName>
    </submittedName>
</protein>
<proteinExistence type="predicted"/>